<reference evidence="2" key="1">
    <citation type="submission" date="2021-06" db="EMBL/GenBank/DDBJ databases">
        <title>New haloarchaea isolates fom saline soil.</title>
        <authorList>
            <person name="Duran-Viseras A."/>
            <person name="Sanchez-Porro C.S."/>
            <person name="Ventosa A."/>
        </authorList>
    </citation>
    <scope>NUCLEOTIDE SEQUENCE</scope>
    <source>
        <strain evidence="2">JCM 18369</strain>
    </source>
</reference>
<dbReference type="InterPro" id="IPR058419">
    <property type="entry name" value="DUF8106"/>
</dbReference>
<feature type="domain" description="DUF8106" evidence="1">
    <location>
        <begin position="22"/>
        <end position="63"/>
    </location>
</feature>
<dbReference type="AlphaFoldDB" id="A0AA41G0M0"/>
<proteinExistence type="predicted"/>
<keyword evidence="3" id="KW-1185">Reference proteome</keyword>
<dbReference type="EMBL" id="JAHQXE010000001">
    <property type="protein sequence ID" value="MBV0901276.1"/>
    <property type="molecule type" value="Genomic_DNA"/>
</dbReference>
<dbReference type="RefSeq" id="WP_162414894.1">
    <property type="nucleotide sequence ID" value="NZ_JAHQXE010000001.1"/>
</dbReference>
<evidence type="ECO:0000313" key="2">
    <source>
        <dbReference type="EMBL" id="MBV0901276.1"/>
    </source>
</evidence>
<protein>
    <submittedName>
        <fullName evidence="2">Transposase</fullName>
    </submittedName>
</protein>
<sequence>MTSTEIYACGAVEADPPSRTRSKSALFCPDCEYEGPIDGWTVEQSDGDRTVRCPNCGTDVQHR</sequence>
<comment type="caution">
    <text evidence="2">The sequence shown here is derived from an EMBL/GenBank/DDBJ whole genome shotgun (WGS) entry which is preliminary data.</text>
</comment>
<evidence type="ECO:0000259" key="1">
    <source>
        <dbReference type="Pfam" id="PF26408"/>
    </source>
</evidence>
<dbReference type="Proteomes" id="UP001166304">
    <property type="component" value="Unassembled WGS sequence"/>
</dbReference>
<gene>
    <name evidence="2" type="ORF">KTS37_05690</name>
</gene>
<name>A0AA41G0M0_9EURY</name>
<accession>A0AA41G0M0</accession>
<evidence type="ECO:0000313" key="3">
    <source>
        <dbReference type="Proteomes" id="UP001166304"/>
    </source>
</evidence>
<organism evidence="2 3">
    <name type="scientific">Haloarcula salina</name>
    <dbReference type="NCBI Taxonomy" id="1429914"/>
    <lineage>
        <taxon>Archaea</taxon>
        <taxon>Methanobacteriati</taxon>
        <taxon>Methanobacteriota</taxon>
        <taxon>Stenosarchaea group</taxon>
        <taxon>Halobacteria</taxon>
        <taxon>Halobacteriales</taxon>
        <taxon>Haloarculaceae</taxon>
        <taxon>Haloarcula</taxon>
    </lineage>
</organism>
<dbReference type="Pfam" id="PF26408">
    <property type="entry name" value="DUF8106"/>
    <property type="match status" value="1"/>
</dbReference>